<comment type="caution">
    <text evidence="2">The sequence shown here is derived from an EMBL/GenBank/DDBJ whole genome shotgun (WGS) entry which is preliminary data.</text>
</comment>
<evidence type="ECO:0000256" key="1">
    <source>
        <dbReference type="SAM" id="MobiDB-lite"/>
    </source>
</evidence>
<dbReference type="EMBL" id="JBEZAM010000041">
    <property type="protein sequence ID" value="MEU7296377.1"/>
    <property type="molecule type" value="Genomic_DNA"/>
</dbReference>
<feature type="region of interest" description="Disordered" evidence="1">
    <location>
        <begin position="1"/>
        <end position="77"/>
    </location>
</feature>
<reference evidence="2 3" key="1">
    <citation type="submission" date="2024-06" db="EMBL/GenBank/DDBJ databases">
        <title>The Natural Products Discovery Center: Release of the First 8490 Sequenced Strains for Exploring Actinobacteria Biosynthetic Diversity.</title>
        <authorList>
            <person name="Kalkreuter E."/>
            <person name="Kautsar S.A."/>
            <person name="Yang D."/>
            <person name="Bader C.D."/>
            <person name="Teijaro C.N."/>
            <person name="Fluegel L."/>
            <person name="Davis C.M."/>
            <person name="Simpson J.R."/>
            <person name="Lauterbach L."/>
            <person name="Steele A.D."/>
            <person name="Gui C."/>
            <person name="Meng S."/>
            <person name="Li G."/>
            <person name="Viehrig K."/>
            <person name="Ye F."/>
            <person name="Su P."/>
            <person name="Kiefer A.F."/>
            <person name="Nichols A."/>
            <person name="Cepeda A.J."/>
            <person name="Yan W."/>
            <person name="Fan B."/>
            <person name="Jiang Y."/>
            <person name="Adhikari A."/>
            <person name="Zheng C.-J."/>
            <person name="Schuster L."/>
            <person name="Cowan T.M."/>
            <person name="Smanski M.J."/>
            <person name="Chevrette M.G."/>
            <person name="De Carvalho L.P.S."/>
            <person name="Shen B."/>
        </authorList>
    </citation>
    <scope>NUCLEOTIDE SEQUENCE [LARGE SCALE GENOMIC DNA]</scope>
    <source>
        <strain evidence="2 3">NPDC045705</strain>
    </source>
</reference>
<protein>
    <submittedName>
        <fullName evidence="2">Uncharacterized protein</fullName>
    </submittedName>
</protein>
<dbReference type="Proteomes" id="UP001551210">
    <property type="component" value="Unassembled WGS sequence"/>
</dbReference>
<evidence type="ECO:0000313" key="3">
    <source>
        <dbReference type="Proteomes" id="UP001551210"/>
    </source>
</evidence>
<keyword evidence="3" id="KW-1185">Reference proteome</keyword>
<accession>A0ABV3D1N0</accession>
<dbReference type="RefSeq" id="WP_359212234.1">
    <property type="nucleotide sequence ID" value="NZ_JBEZAM010000041.1"/>
</dbReference>
<gene>
    <name evidence="2" type="ORF">AB0A76_24745</name>
</gene>
<proteinExistence type="predicted"/>
<feature type="compositionally biased region" description="Basic and acidic residues" evidence="1">
    <location>
        <begin position="58"/>
        <end position="67"/>
    </location>
</feature>
<evidence type="ECO:0000313" key="2">
    <source>
        <dbReference type="EMBL" id="MEU7296377.1"/>
    </source>
</evidence>
<sequence>MAAAQFGRSVAQPLRHLPDSGDLTGADPTGADPTGTGAVGPAGDALGVGQVQSAEGVCARRGDEVPPKHVAPSQLDD</sequence>
<name>A0ABV3D1N0_STREX</name>
<organism evidence="2 3">
    <name type="scientific">Streptomyces exfoliatus</name>
    <name type="common">Streptomyces hydrogenans</name>
    <dbReference type="NCBI Taxonomy" id="1905"/>
    <lineage>
        <taxon>Bacteria</taxon>
        <taxon>Bacillati</taxon>
        <taxon>Actinomycetota</taxon>
        <taxon>Actinomycetes</taxon>
        <taxon>Kitasatosporales</taxon>
        <taxon>Streptomycetaceae</taxon>
        <taxon>Streptomyces</taxon>
    </lineage>
</organism>